<keyword evidence="10 12" id="KW-0413">Isomerase</keyword>
<dbReference type="PROSITE" id="PS00171">
    <property type="entry name" value="TIM_1"/>
    <property type="match status" value="1"/>
</dbReference>
<dbReference type="KEGG" id="ard:AXF14_10965"/>
<evidence type="ECO:0000256" key="10">
    <source>
        <dbReference type="ARBA" id="ARBA00023235"/>
    </source>
</evidence>
<dbReference type="AlphaFoldDB" id="A0A0X8JFP0"/>
<dbReference type="RefSeq" id="WP_067943186.1">
    <property type="nucleotide sequence ID" value="NZ_CP014228.1"/>
</dbReference>
<dbReference type="HAMAP" id="MF_00147_B">
    <property type="entry name" value="TIM_B"/>
    <property type="match status" value="1"/>
</dbReference>
<feature type="active site" description="Electrophile" evidence="12">
    <location>
        <position position="103"/>
    </location>
</feature>
<evidence type="ECO:0000256" key="13">
    <source>
        <dbReference type="RuleBase" id="RU363013"/>
    </source>
</evidence>
<organism evidence="14 15">
    <name type="scientific">Actinomyces radicidentis</name>
    <dbReference type="NCBI Taxonomy" id="111015"/>
    <lineage>
        <taxon>Bacteria</taxon>
        <taxon>Bacillati</taxon>
        <taxon>Actinomycetota</taxon>
        <taxon>Actinomycetes</taxon>
        <taxon>Actinomycetales</taxon>
        <taxon>Actinomycetaceae</taxon>
        <taxon>Actinomyces</taxon>
    </lineage>
</organism>
<evidence type="ECO:0000256" key="1">
    <source>
        <dbReference type="ARBA" id="ARBA00000474"/>
    </source>
</evidence>
<feature type="binding site" evidence="12">
    <location>
        <begin position="11"/>
        <end position="13"/>
    </location>
    <ligand>
        <name>substrate</name>
    </ligand>
</feature>
<evidence type="ECO:0000256" key="8">
    <source>
        <dbReference type="ARBA" id="ARBA00022490"/>
    </source>
</evidence>
<evidence type="ECO:0000256" key="12">
    <source>
        <dbReference type="HAMAP-Rule" id="MF_00147"/>
    </source>
</evidence>
<evidence type="ECO:0000256" key="3">
    <source>
        <dbReference type="ARBA" id="ARBA00007422"/>
    </source>
</evidence>
<dbReference type="InterPro" id="IPR000652">
    <property type="entry name" value="Triosephosphate_isomerase"/>
</dbReference>
<comment type="catalytic activity">
    <reaction evidence="1 12 13">
        <text>D-glyceraldehyde 3-phosphate = dihydroxyacetone phosphate</text>
        <dbReference type="Rhea" id="RHEA:18585"/>
        <dbReference type="ChEBI" id="CHEBI:57642"/>
        <dbReference type="ChEBI" id="CHEBI:59776"/>
        <dbReference type="EC" id="5.3.1.1"/>
    </reaction>
</comment>
<reference evidence="15" key="1">
    <citation type="submission" date="2016-02" db="EMBL/GenBank/DDBJ databases">
        <authorList>
            <person name="Holder M.E."/>
            <person name="Ajami N.J."/>
            <person name="Petrosino J.F."/>
        </authorList>
    </citation>
    <scope>NUCLEOTIDE SEQUENCE [LARGE SCALE GENOMIC DNA]</scope>
    <source>
        <strain evidence="15">CCUG 36733</strain>
    </source>
</reference>
<dbReference type="InterPro" id="IPR020861">
    <property type="entry name" value="Triosephosphate_isomerase_AS"/>
</dbReference>
<feature type="active site" description="Proton acceptor" evidence="12">
    <location>
        <position position="175"/>
    </location>
</feature>
<evidence type="ECO:0000256" key="6">
    <source>
        <dbReference type="ARBA" id="ARBA00019397"/>
    </source>
</evidence>
<dbReference type="OrthoDB" id="9809429at2"/>
<evidence type="ECO:0000256" key="11">
    <source>
        <dbReference type="ARBA" id="ARBA00055680"/>
    </source>
</evidence>
<dbReference type="SUPFAM" id="SSF51351">
    <property type="entry name" value="Triosephosphate isomerase (TIM)"/>
    <property type="match status" value="1"/>
</dbReference>
<comment type="pathway">
    <text evidence="12 13">Carbohydrate degradation; glycolysis; D-glyceraldehyde 3-phosphate from glycerone phosphate: step 1/1.</text>
</comment>
<dbReference type="NCBIfam" id="TIGR00419">
    <property type="entry name" value="tim"/>
    <property type="match status" value="1"/>
</dbReference>
<dbReference type="Pfam" id="PF00121">
    <property type="entry name" value="TIM"/>
    <property type="match status" value="1"/>
</dbReference>
<protein>
    <recommendedName>
        <fullName evidence="6 12">Triosephosphate isomerase</fullName>
        <shortName evidence="12">TIM</shortName>
        <shortName evidence="12">TPI</shortName>
        <ecNumber evidence="5 12">5.3.1.1</ecNumber>
    </recommendedName>
    <alternativeName>
        <fullName evidence="12">Triose-phosphate isomerase</fullName>
    </alternativeName>
</protein>
<comment type="subunit">
    <text evidence="4 12 13">Homodimer.</text>
</comment>
<dbReference type="UniPathway" id="UPA00109">
    <property type="reaction ID" value="UER00189"/>
</dbReference>
<dbReference type="GO" id="GO:0019563">
    <property type="term" value="P:glycerol catabolic process"/>
    <property type="evidence" value="ECO:0007669"/>
    <property type="project" value="TreeGrafter"/>
</dbReference>
<dbReference type="PANTHER" id="PTHR21139">
    <property type="entry name" value="TRIOSEPHOSPHATE ISOMERASE"/>
    <property type="match status" value="1"/>
</dbReference>
<dbReference type="GO" id="GO:0046166">
    <property type="term" value="P:glyceraldehyde-3-phosphate biosynthetic process"/>
    <property type="evidence" value="ECO:0007669"/>
    <property type="project" value="TreeGrafter"/>
</dbReference>
<dbReference type="UniPathway" id="UPA00138"/>
<dbReference type="PROSITE" id="PS51440">
    <property type="entry name" value="TIM_2"/>
    <property type="match status" value="1"/>
</dbReference>
<comment type="subcellular location">
    <subcellularLocation>
        <location evidence="12 13">Cytoplasm</location>
    </subcellularLocation>
</comment>
<evidence type="ECO:0000256" key="5">
    <source>
        <dbReference type="ARBA" id="ARBA00011940"/>
    </source>
</evidence>
<dbReference type="InterPro" id="IPR013785">
    <property type="entry name" value="Aldolase_TIM"/>
</dbReference>
<feature type="binding site" evidence="12">
    <location>
        <position position="181"/>
    </location>
    <ligand>
        <name>substrate</name>
    </ligand>
</feature>
<dbReference type="EMBL" id="CP014228">
    <property type="protein sequence ID" value="AMD87999.1"/>
    <property type="molecule type" value="Genomic_DNA"/>
</dbReference>
<evidence type="ECO:0000256" key="9">
    <source>
        <dbReference type="ARBA" id="ARBA00023152"/>
    </source>
</evidence>
<dbReference type="CDD" id="cd00311">
    <property type="entry name" value="TIM"/>
    <property type="match status" value="1"/>
</dbReference>
<dbReference type="EC" id="5.3.1.1" evidence="5 12"/>
<sequence length="259" mass="27911">MSNRIPLMAGNWKMNLDHLEANHLVQGLAMALKDADHDYAKCEVLVIPPFTDIRTVQTIVDADDLDIKYGAQDVSVHDNGAYTGEISTEMLTKLGCTYVVMGHSERREYHNESDELVGEKARKVLDAGMTPILCCGEDLEIRKAGTHVDFVLGQIRAALKGWSAEDVAKIVIAYEPIWAIGTGETATAEDAQEVCGAIREALRADYGDATADATRVLYGGSAKPGNVKELMAQADVDGALIGGASLKADSFAEMANFYA</sequence>
<dbReference type="FunFam" id="3.20.20.70:FF:000020">
    <property type="entry name" value="Triosephosphate isomerase"/>
    <property type="match status" value="1"/>
</dbReference>
<dbReference type="Gene3D" id="3.20.20.70">
    <property type="entry name" value="Aldolase class I"/>
    <property type="match status" value="1"/>
</dbReference>
<comment type="similarity">
    <text evidence="3 12 13">Belongs to the triosephosphate isomerase family.</text>
</comment>
<keyword evidence="9 12" id="KW-0324">Glycolysis</keyword>
<feature type="binding site" evidence="12">
    <location>
        <begin position="242"/>
        <end position="243"/>
    </location>
    <ligand>
        <name>substrate</name>
    </ligand>
</feature>
<dbReference type="InterPro" id="IPR035990">
    <property type="entry name" value="TIM_sf"/>
</dbReference>
<evidence type="ECO:0000313" key="14">
    <source>
        <dbReference type="EMBL" id="AMD87999.1"/>
    </source>
</evidence>
<evidence type="ECO:0000256" key="4">
    <source>
        <dbReference type="ARBA" id="ARBA00011738"/>
    </source>
</evidence>
<name>A0A0X8JFP0_ACTRD</name>
<dbReference type="PANTHER" id="PTHR21139:SF42">
    <property type="entry name" value="TRIOSEPHOSPHATE ISOMERASE"/>
    <property type="match status" value="1"/>
</dbReference>
<comment type="function">
    <text evidence="11 12">Involved in the gluconeogenesis. Catalyzes stereospecifically the conversion of dihydroxyacetone phosphate (DHAP) to D-glyceraldehyde-3-phosphate (G3P).</text>
</comment>
<proteinExistence type="inferred from homology"/>
<keyword evidence="7 12" id="KW-0312">Gluconeogenesis</keyword>
<evidence type="ECO:0000256" key="7">
    <source>
        <dbReference type="ARBA" id="ARBA00022432"/>
    </source>
</evidence>
<gene>
    <name evidence="12" type="primary">tpiA</name>
    <name evidence="14" type="ORF">AXF14_10965</name>
</gene>
<dbReference type="GO" id="GO:0005829">
    <property type="term" value="C:cytosol"/>
    <property type="evidence" value="ECO:0007669"/>
    <property type="project" value="TreeGrafter"/>
</dbReference>
<dbReference type="GO" id="GO:0006094">
    <property type="term" value="P:gluconeogenesis"/>
    <property type="evidence" value="ECO:0007669"/>
    <property type="project" value="UniProtKB-UniRule"/>
</dbReference>
<accession>A0A0X8JFP0</accession>
<comment type="pathway">
    <text evidence="2 12 13">Carbohydrate biosynthesis; gluconeogenesis.</text>
</comment>
<dbReference type="Proteomes" id="UP000065220">
    <property type="component" value="Chromosome"/>
</dbReference>
<dbReference type="GO" id="GO:0006096">
    <property type="term" value="P:glycolytic process"/>
    <property type="evidence" value="ECO:0007669"/>
    <property type="project" value="UniProtKB-UniRule"/>
</dbReference>
<keyword evidence="15" id="KW-1185">Reference proteome</keyword>
<dbReference type="InterPro" id="IPR022896">
    <property type="entry name" value="TrioseP_Isoase_bac/euk"/>
</dbReference>
<evidence type="ECO:0000313" key="15">
    <source>
        <dbReference type="Proteomes" id="UP000065220"/>
    </source>
</evidence>
<keyword evidence="8 12" id="KW-0963">Cytoplasm</keyword>
<evidence type="ECO:0000256" key="2">
    <source>
        <dbReference type="ARBA" id="ARBA00004742"/>
    </source>
</evidence>
<dbReference type="STRING" id="111015.AXF14_10965"/>
<feature type="binding site" evidence="12">
    <location>
        <position position="221"/>
    </location>
    <ligand>
        <name>substrate</name>
    </ligand>
</feature>
<dbReference type="GO" id="GO:0004807">
    <property type="term" value="F:triose-phosphate isomerase activity"/>
    <property type="evidence" value="ECO:0007669"/>
    <property type="project" value="UniProtKB-UniRule"/>
</dbReference>